<feature type="domain" description="AAA+ ATPase" evidence="1">
    <location>
        <begin position="52"/>
        <end position="257"/>
    </location>
</feature>
<dbReference type="InterPro" id="IPR027417">
    <property type="entry name" value="P-loop_NTPase"/>
</dbReference>
<dbReference type="SMART" id="SM00382">
    <property type="entry name" value="AAA"/>
    <property type="match status" value="1"/>
</dbReference>
<dbReference type="Pfam" id="PF13191">
    <property type="entry name" value="AAA_16"/>
    <property type="match status" value="1"/>
</dbReference>
<dbReference type="InterPro" id="IPR003593">
    <property type="entry name" value="AAA+_ATPase"/>
</dbReference>
<dbReference type="Gene3D" id="3.40.50.300">
    <property type="entry name" value="P-loop containing nucleotide triphosphate hydrolases"/>
    <property type="match status" value="1"/>
</dbReference>
<protein>
    <submittedName>
        <fullName evidence="2">AAA family ATPase</fullName>
    </submittedName>
</protein>
<accession>A0ABQ5NZR6</accession>
<reference evidence="2 3" key="1">
    <citation type="submission" date="2022-10" db="EMBL/GenBank/DDBJ databases">
        <title>Draft genome sequence of Streptomyces sp. YSPA8.</title>
        <authorList>
            <person name="Moriuchi R."/>
            <person name="Dohra H."/>
            <person name="Yamamura H."/>
            <person name="Kodani S."/>
        </authorList>
    </citation>
    <scope>NUCLEOTIDE SEQUENCE [LARGE SCALE GENOMIC DNA]</scope>
    <source>
        <strain evidence="2 3">YSPA8</strain>
    </source>
</reference>
<dbReference type="EMBL" id="BSBI01000006">
    <property type="protein sequence ID" value="GLF95852.1"/>
    <property type="molecule type" value="Genomic_DNA"/>
</dbReference>
<evidence type="ECO:0000313" key="2">
    <source>
        <dbReference type="EMBL" id="GLF95852.1"/>
    </source>
</evidence>
<sequence>MTWQTYYRGDGLPRDVELADPPPWRTFPRRSAHEAFQPPEGLTDAVNAALYLRRPLLITGAAGTGKSTVVEQVAAELRLGSVLRWHITSRSTLADALCRYDALGHIHALRLRQTVQPATEPATEKGTEPATETATGADDIAPFLRLGPLGTALLPGTRPRALLIDEIDKSDLDLPSDLLDVLERGEFEIPELVRHPGELIPVRTADTDARRTHDIADGHVQCTEFPFIVMTSNGERDFAPPFLRRCVRYEMPAPTADTLRRAVAAHLGAELPGQGPVAGLIESFAARVERGDSLAVDQLLNAVRLLTDAGAPTGEQRERLLALLTRELNGG</sequence>
<proteinExistence type="predicted"/>
<dbReference type="RefSeq" id="WP_323447903.1">
    <property type="nucleotide sequence ID" value="NZ_BSBI01000006.1"/>
</dbReference>
<dbReference type="InterPro" id="IPR041664">
    <property type="entry name" value="AAA_16"/>
</dbReference>
<name>A0ABQ5NZR6_9ACTN</name>
<evidence type="ECO:0000259" key="1">
    <source>
        <dbReference type="SMART" id="SM00382"/>
    </source>
</evidence>
<evidence type="ECO:0000313" key="3">
    <source>
        <dbReference type="Proteomes" id="UP001291653"/>
    </source>
</evidence>
<gene>
    <name evidence="2" type="ORF">SYYSPA8_16165</name>
</gene>
<dbReference type="SUPFAM" id="SSF52540">
    <property type="entry name" value="P-loop containing nucleoside triphosphate hydrolases"/>
    <property type="match status" value="1"/>
</dbReference>
<comment type="caution">
    <text evidence="2">The sequence shown here is derived from an EMBL/GenBank/DDBJ whole genome shotgun (WGS) entry which is preliminary data.</text>
</comment>
<organism evidence="2 3">
    <name type="scientific">Streptomyces yaizuensis</name>
    <dbReference type="NCBI Taxonomy" id="2989713"/>
    <lineage>
        <taxon>Bacteria</taxon>
        <taxon>Bacillati</taxon>
        <taxon>Actinomycetota</taxon>
        <taxon>Actinomycetes</taxon>
        <taxon>Kitasatosporales</taxon>
        <taxon>Streptomycetaceae</taxon>
        <taxon>Streptomyces</taxon>
    </lineage>
</organism>
<dbReference type="Proteomes" id="UP001291653">
    <property type="component" value="Unassembled WGS sequence"/>
</dbReference>
<keyword evidence="3" id="KW-1185">Reference proteome</keyword>